<dbReference type="AlphaFoldDB" id="A0A6N4A6S4"/>
<dbReference type="PANTHER" id="PTHR46111">
    <property type="entry name" value="RIBOSOMAL RNA SMALL SUBUNIT METHYLTRANSFERASE I"/>
    <property type="match status" value="1"/>
</dbReference>
<dbReference type="Pfam" id="PF00590">
    <property type="entry name" value="TP_methylase"/>
    <property type="match status" value="1"/>
</dbReference>
<reference evidence="8 9" key="1">
    <citation type="journal article" date="2016" name="BMC Genomics">
        <title>Consensus pan-genome assembly of the specialised wine bacterium Oenococcus oeni.</title>
        <authorList>
            <person name="Sternes P.R."/>
            <person name="Borneman A.R."/>
        </authorList>
    </citation>
    <scope>NUCLEOTIDE SEQUENCE [LARGE SCALE GENOMIC DNA]</scope>
    <source>
        <strain evidence="8 9">AWRIB661</strain>
    </source>
</reference>
<dbReference type="GO" id="GO:0070677">
    <property type="term" value="F:rRNA (cytosine-2'-O-)-methyltransferase activity"/>
    <property type="evidence" value="ECO:0007669"/>
    <property type="project" value="UniProtKB-UniRule"/>
</dbReference>
<dbReference type="EC" id="2.1.1.198" evidence="6"/>
<name>A0A6N4A6S4_OENOE</name>
<dbReference type="GO" id="GO:0005737">
    <property type="term" value="C:cytoplasm"/>
    <property type="evidence" value="ECO:0007669"/>
    <property type="project" value="UniProtKB-SubCell"/>
</dbReference>
<keyword evidence="5 6" id="KW-0949">S-adenosyl-L-methionine</keyword>
<dbReference type="InterPro" id="IPR008189">
    <property type="entry name" value="rRNA_ssu_MeTfrase_I"/>
</dbReference>
<dbReference type="HAMAP" id="MF_01877">
    <property type="entry name" value="16SrRNA_methyltr_I"/>
    <property type="match status" value="1"/>
</dbReference>
<dbReference type="Proteomes" id="UP000181728">
    <property type="component" value="Unassembled WGS sequence"/>
</dbReference>
<evidence type="ECO:0000259" key="7">
    <source>
        <dbReference type="Pfam" id="PF00590"/>
    </source>
</evidence>
<comment type="catalytic activity">
    <reaction evidence="6">
        <text>cytidine(1402) in 16S rRNA + S-adenosyl-L-methionine = 2'-O-methylcytidine(1402) in 16S rRNA + S-adenosyl-L-homocysteine + H(+)</text>
        <dbReference type="Rhea" id="RHEA:42924"/>
        <dbReference type="Rhea" id="RHEA-COMP:10285"/>
        <dbReference type="Rhea" id="RHEA-COMP:10286"/>
        <dbReference type="ChEBI" id="CHEBI:15378"/>
        <dbReference type="ChEBI" id="CHEBI:57856"/>
        <dbReference type="ChEBI" id="CHEBI:59789"/>
        <dbReference type="ChEBI" id="CHEBI:74495"/>
        <dbReference type="ChEBI" id="CHEBI:82748"/>
        <dbReference type="EC" id="2.1.1.198"/>
    </reaction>
</comment>
<dbReference type="PROSITE" id="PS01296">
    <property type="entry name" value="RSMI"/>
    <property type="match status" value="1"/>
</dbReference>
<dbReference type="FunFam" id="3.40.1010.10:FF:000002">
    <property type="entry name" value="Ribosomal RNA small subunit methyltransferase I"/>
    <property type="match status" value="1"/>
</dbReference>
<dbReference type="PANTHER" id="PTHR46111:SF1">
    <property type="entry name" value="RIBOSOMAL RNA SMALL SUBUNIT METHYLTRANSFERASE I"/>
    <property type="match status" value="1"/>
</dbReference>
<evidence type="ECO:0000256" key="1">
    <source>
        <dbReference type="ARBA" id="ARBA00022490"/>
    </source>
</evidence>
<keyword evidence="4 6" id="KW-0808">Transferase</keyword>
<comment type="function">
    <text evidence="6">Catalyzes the 2'-O-methylation of the ribose of cytidine 1402 (C1402) in 16S rRNA.</text>
</comment>
<dbReference type="InterPro" id="IPR018063">
    <property type="entry name" value="SAM_MeTrfase_RsmI_CS"/>
</dbReference>
<evidence type="ECO:0000256" key="6">
    <source>
        <dbReference type="HAMAP-Rule" id="MF_01877"/>
    </source>
</evidence>
<gene>
    <name evidence="6" type="primary">rsmI</name>
    <name evidence="8" type="ORF">ATX59_06880</name>
</gene>
<dbReference type="SUPFAM" id="SSF53790">
    <property type="entry name" value="Tetrapyrrole methylase"/>
    <property type="match status" value="1"/>
</dbReference>
<dbReference type="FunFam" id="3.30.950.10:FF:000002">
    <property type="entry name" value="Ribosomal RNA small subunit methyltransferase I"/>
    <property type="match status" value="1"/>
</dbReference>
<evidence type="ECO:0000256" key="4">
    <source>
        <dbReference type="ARBA" id="ARBA00022679"/>
    </source>
</evidence>
<dbReference type="InterPro" id="IPR035996">
    <property type="entry name" value="4pyrrol_Methylase_sf"/>
</dbReference>
<dbReference type="PIRSF" id="PIRSF005917">
    <property type="entry name" value="MTase_YraL"/>
    <property type="match status" value="1"/>
</dbReference>
<accession>A0A6N4A6S4</accession>
<proteinExistence type="inferred from homology"/>
<dbReference type="Gene3D" id="3.40.1010.10">
    <property type="entry name" value="Cobalt-precorrin-4 Transmethylase, Domain 1"/>
    <property type="match status" value="1"/>
</dbReference>
<dbReference type="InterPro" id="IPR014776">
    <property type="entry name" value="4pyrrole_Mease_sub2"/>
</dbReference>
<dbReference type="CDD" id="cd11648">
    <property type="entry name" value="RsmI"/>
    <property type="match status" value="1"/>
</dbReference>
<dbReference type="InterPro" id="IPR000878">
    <property type="entry name" value="4pyrrol_Mease"/>
</dbReference>
<dbReference type="Gene3D" id="3.30.950.10">
    <property type="entry name" value="Methyltransferase, Cobalt-precorrin-4 Transmethylase, Domain 2"/>
    <property type="match status" value="1"/>
</dbReference>
<evidence type="ECO:0000313" key="9">
    <source>
        <dbReference type="Proteomes" id="UP000181728"/>
    </source>
</evidence>
<dbReference type="InterPro" id="IPR014777">
    <property type="entry name" value="4pyrrole_Mease_sub1"/>
</dbReference>
<evidence type="ECO:0000256" key="2">
    <source>
        <dbReference type="ARBA" id="ARBA00022552"/>
    </source>
</evidence>
<feature type="domain" description="Tetrapyrrole methylase" evidence="7">
    <location>
        <begin position="13"/>
        <end position="212"/>
    </location>
</feature>
<keyword evidence="1 6" id="KW-0963">Cytoplasm</keyword>
<sequence>MEQKSFQTSEYGKLYLVPTPIGNLDDMTIRAVSTLKEVDLIAAEDTRHSGILLQRFQIKKDLISLHEHNYAQRVPELVDKLKKGLNIAQISDAGMPSISDPGHELVLAAIQNGVDVISLPGPSAGITALIASGLPADKFTFIGFLSKKDSEQKKQLEELIPLDSTLIFYESPFRVGKTLENVLAIFGEKTKVVLARELTKKFESYYRGDITQALNFIKSNRPRGEFVLLIRKIHETIVPSDKLIVDLIDERIASGTKPIDAIKAVAKLSGLIRADVYKIYHKEKNDV</sequence>
<comment type="similarity">
    <text evidence="6">Belongs to the methyltransferase superfamily. RsmI family.</text>
</comment>
<dbReference type="EMBL" id="MLOK01000047">
    <property type="protein sequence ID" value="OIM20822.1"/>
    <property type="molecule type" value="Genomic_DNA"/>
</dbReference>
<comment type="subcellular location">
    <subcellularLocation>
        <location evidence="6">Cytoplasm</location>
    </subcellularLocation>
</comment>
<comment type="caution">
    <text evidence="8">The sequence shown here is derived from an EMBL/GenBank/DDBJ whole genome shotgun (WGS) entry which is preliminary data.</text>
</comment>
<organism evidence="8 9">
    <name type="scientific">Oenococcus oeni</name>
    <name type="common">Leuconostoc oenos</name>
    <dbReference type="NCBI Taxonomy" id="1247"/>
    <lineage>
        <taxon>Bacteria</taxon>
        <taxon>Bacillati</taxon>
        <taxon>Bacillota</taxon>
        <taxon>Bacilli</taxon>
        <taxon>Lactobacillales</taxon>
        <taxon>Lactobacillaceae</taxon>
        <taxon>Oenococcus</taxon>
    </lineage>
</organism>
<keyword evidence="2 6" id="KW-0698">rRNA processing</keyword>
<protein>
    <recommendedName>
        <fullName evidence="6">Ribosomal RNA small subunit methyltransferase I</fullName>
        <ecNumber evidence="6">2.1.1.198</ecNumber>
    </recommendedName>
    <alternativeName>
        <fullName evidence="6">16S rRNA 2'-O-ribose C1402 methyltransferase</fullName>
    </alternativeName>
    <alternativeName>
        <fullName evidence="6">rRNA (cytidine-2'-O-)-methyltransferase RsmI</fullName>
    </alternativeName>
</protein>
<evidence type="ECO:0000256" key="5">
    <source>
        <dbReference type="ARBA" id="ARBA00022691"/>
    </source>
</evidence>
<dbReference type="RefSeq" id="WP_071449014.1">
    <property type="nucleotide sequence ID" value="NZ_MLOK01000047.1"/>
</dbReference>
<evidence type="ECO:0000256" key="3">
    <source>
        <dbReference type="ARBA" id="ARBA00022603"/>
    </source>
</evidence>
<dbReference type="NCBIfam" id="TIGR00096">
    <property type="entry name" value="16S rRNA (cytidine(1402)-2'-O)-methyltransferase"/>
    <property type="match status" value="1"/>
</dbReference>
<keyword evidence="3 6" id="KW-0489">Methyltransferase</keyword>
<evidence type="ECO:0000313" key="8">
    <source>
        <dbReference type="EMBL" id="OIM20822.1"/>
    </source>
</evidence>